<gene>
    <name evidence="2" type="ORF">SJI18_03115</name>
</gene>
<dbReference type="RefSeq" id="WP_216248310.1">
    <property type="nucleotide sequence ID" value="NZ_JAZHFS010000002.1"/>
</dbReference>
<comment type="caution">
    <text evidence="2">The sequence shown here is derived from an EMBL/GenBank/DDBJ whole genome shotgun (WGS) entry which is preliminary data.</text>
</comment>
<accession>A0ABU7UK99</accession>
<proteinExistence type="predicted"/>
<sequence>MREGLIPTILGTVVSVAGASFSKSNMKKKNMFPMIEAGVVGFGLAHIVLGAIDLVEHRK</sequence>
<evidence type="ECO:0000313" key="3">
    <source>
        <dbReference type="Proteomes" id="UP001498469"/>
    </source>
</evidence>
<evidence type="ECO:0000313" key="2">
    <source>
        <dbReference type="EMBL" id="MEF2111294.1"/>
    </source>
</evidence>
<dbReference type="EMBL" id="JAZHFS010000002">
    <property type="protein sequence ID" value="MEF2111294.1"/>
    <property type="molecule type" value="Genomic_DNA"/>
</dbReference>
<name>A0ABU7UK99_9CLOT</name>
<dbReference type="Proteomes" id="UP001498469">
    <property type="component" value="Unassembled WGS sequence"/>
</dbReference>
<feature type="transmembrane region" description="Helical" evidence="1">
    <location>
        <begin position="34"/>
        <end position="55"/>
    </location>
</feature>
<keyword evidence="1" id="KW-0812">Transmembrane</keyword>
<keyword evidence="1" id="KW-0472">Membrane</keyword>
<protein>
    <submittedName>
        <fullName evidence="2">Asparagine synthase</fullName>
    </submittedName>
</protein>
<reference evidence="2 3" key="1">
    <citation type="submission" date="2023-11" db="EMBL/GenBank/DDBJ databases">
        <title>Draft genome sequence of a psychrophilic Clostridium strain from permafrost water brine.</title>
        <authorList>
            <person name="Shcherbakova V.A."/>
            <person name="Trubitsyn V.E."/>
            <person name="Zakharyuk A.G."/>
        </authorList>
    </citation>
    <scope>NUCLEOTIDE SEQUENCE [LARGE SCALE GENOMIC DNA]</scope>
    <source>
        <strain evidence="2 3">14F</strain>
    </source>
</reference>
<keyword evidence="1" id="KW-1133">Transmembrane helix</keyword>
<keyword evidence="3" id="KW-1185">Reference proteome</keyword>
<organism evidence="2 3">
    <name type="scientific">Clostridium frigoriphilum</name>
    <dbReference type="NCBI Taxonomy" id="443253"/>
    <lineage>
        <taxon>Bacteria</taxon>
        <taxon>Bacillati</taxon>
        <taxon>Bacillota</taxon>
        <taxon>Clostridia</taxon>
        <taxon>Eubacteriales</taxon>
        <taxon>Clostridiaceae</taxon>
        <taxon>Clostridium</taxon>
    </lineage>
</organism>
<evidence type="ECO:0000256" key="1">
    <source>
        <dbReference type="SAM" id="Phobius"/>
    </source>
</evidence>